<dbReference type="InterPro" id="IPR012677">
    <property type="entry name" value="Nucleotide-bd_a/b_plait_sf"/>
</dbReference>
<sequence length="980" mass="107531">MDMAEKDETEGRCPACRTPYNKEKIVGTTASCERLVSEMNVEKKLKSQKGKNKTSEGRKQLASVRVIQRNLVYVVGLPLNLQMRIYFSVEIILVSMERYITYSKEEEAVRCIQSVHGFVLDGKTLRACFGTTKYCHAWLRNVPCSNPDCLYLHEIGSQEDSFTKDEIISAYTRLTPSFQELVSSYHGIATLMRMSHLFHLKSFLYSLTQDLTSLYCLFLSPVMSFHCIFMSRDGNVLPPPADEYCNNTSASSGKPITKTAVNTNNTVPSARVSPPNSSSGRSAALPAGASWGTRASNNHPLATSVQCSSGPLKQKPGVSSGPVACSIAVASPIQLSSSHSDTGKMRVSNEENTTSQSKTKAETLEPGKNESSTDRRMIVSESTVASVQPVTLPINRHPHSQPTTNAPPISTDIIDSSLMLSVHASDKDYIDATEGNVENICSDISSMSIHENQVLQDSNVGQMRESATSQTSGTAVNTTEDVADVQSDFGLGAPTHATQIDVHEIDDDLLSFNNQRLKDPEVVSNRIPNFGHEFHLSTHSNVRSHQFNGADDLDRQVLDRTSNLMAAKSNLPGGHPESVLKSPLAIDVEHANPFPSKLLGRYEGDVASGGLDMGESSIISNILSLDFESWDESLTSPQKLAKFLGETDKQQGAFGVPVSRKSQNSSQSRFSFAREEPTSQISDFGQSIDYFDKGFHQRPFSHDFSNSSPLHIEQLVSRNGFPVPIGTESESFASSHSHISNNKLSLSRSKISAPGFSVPSRAAPPGFTSHERTEQILDTVSGNQMLDASSLLRNHYHTPSGGNPISNGDIEFMDPAILAVGKGTLPVGINSTGVDFRSSYSPQLSTYGDARFQSFLQRSLPPHQNQRFTDLGDSFSPFSDAYGIPSRVMEQTLANNLPPFSQFTVPQSRNGITSNGQWDGWNEVQGGNNLGMAELLRTERLGFNKFYSGYERFQDPNAQFRQYIQWQLWDLILSVSFGGW</sequence>
<evidence type="ECO:0000256" key="1">
    <source>
        <dbReference type="SAM" id="MobiDB-lite"/>
    </source>
</evidence>
<name>A0AAW2SEL3_9LAMI</name>
<feature type="region of interest" description="Disordered" evidence="1">
    <location>
        <begin position="335"/>
        <end position="376"/>
    </location>
</feature>
<dbReference type="InterPro" id="IPR039780">
    <property type="entry name" value="Mot2"/>
</dbReference>
<dbReference type="InterPro" id="IPR035979">
    <property type="entry name" value="RBD_domain_sf"/>
</dbReference>
<dbReference type="AlphaFoldDB" id="A0AAW2SEL3"/>
<feature type="compositionally biased region" description="Basic and acidic residues" evidence="1">
    <location>
        <begin position="359"/>
        <end position="376"/>
    </location>
</feature>
<feature type="region of interest" description="Disordered" evidence="1">
    <location>
        <begin position="248"/>
        <end position="296"/>
    </location>
</feature>
<organism evidence="2">
    <name type="scientific">Sesamum calycinum</name>
    <dbReference type="NCBI Taxonomy" id="2727403"/>
    <lineage>
        <taxon>Eukaryota</taxon>
        <taxon>Viridiplantae</taxon>
        <taxon>Streptophyta</taxon>
        <taxon>Embryophyta</taxon>
        <taxon>Tracheophyta</taxon>
        <taxon>Spermatophyta</taxon>
        <taxon>Magnoliopsida</taxon>
        <taxon>eudicotyledons</taxon>
        <taxon>Gunneridae</taxon>
        <taxon>Pentapetalae</taxon>
        <taxon>asterids</taxon>
        <taxon>lamiids</taxon>
        <taxon>Lamiales</taxon>
        <taxon>Pedaliaceae</taxon>
        <taxon>Sesamum</taxon>
    </lineage>
</organism>
<dbReference type="EMBL" id="JACGWM010000002">
    <property type="protein sequence ID" value="KAL0390480.1"/>
    <property type="molecule type" value="Genomic_DNA"/>
</dbReference>
<dbReference type="GO" id="GO:0030014">
    <property type="term" value="C:CCR4-NOT complex"/>
    <property type="evidence" value="ECO:0007669"/>
    <property type="project" value="InterPro"/>
</dbReference>
<gene>
    <name evidence="2" type="ORF">Scaly_0405100</name>
</gene>
<dbReference type="GO" id="GO:0003676">
    <property type="term" value="F:nucleic acid binding"/>
    <property type="evidence" value="ECO:0007669"/>
    <property type="project" value="InterPro"/>
</dbReference>
<dbReference type="SUPFAM" id="SSF54928">
    <property type="entry name" value="RNA-binding domain, RBD"/>
    <property type="match status" value="1"/>
</dbReference>
<accession>A0AAW2SEL3</accession>
<protein>
    <submittedName>
        <fullName evidence="2">CCR4-NOT transcription complex subunit</fullName>
    </submittedName>
</protein>
<dbReference type="GO" id="GO:0004842">
    <property type="term" value="F:ubiquitin-protein transferase activity"/>
    <property type="evidence" value="ECO:0007669"/>
    <property type="project" value="InterPro"/>
</dbReference>
<reference evidence="2" key="1">
    <citation type="submission" date="2020-06" db="EMBL/GenBank/DDBJ databases">
        <authorList>
            <person name="Li T."/>
            <person name="Hu X."/>
            <person name="Zhang T."/>
            <person name="Song X."/>
            <person name="Zhang H."/>
            <person name="Dai N."/>
            <person name="Sheng W."/>
            <person name="Hou X."/>
            <person name="Wei L."/>
        </authorList>
    </citation>
    <scope>NUCLEOTIDE SEQUENCE</scope>
    <source>
        <strain evidence="2">KEN8</strain>
        <tissue evidence="2">Leaf</tissue>
    </source>
</reference>
<evidence type="ECO:0000313" key="2">
    <source>
        <dbReference type="EMBL" id="KAL0390480.1"/>
    </source>
</evidence>
<dbReference type="PANTHER" id="PTHR12603:SF36">
    <property type="entry name" value="RNA BINDING (RRM_RBD_RNP MOTIFS) FAMILY PROTEIN"/>
    <property type="match status" value="1"/>
</dbReference>
<dbReference type="GO" id="GO:0016567">
    <property type="term" value="P:protein ubiquitination"/>
    <property type="evidence" value="ECO:0007669"/>
    <property type="project" value="TreeGrafter"/>
</dbReference>
<proteinExistence type="predicted"/>
<dbReference type="Gene3D" id="3.30.70.330">
    <property type="match status" value="1"/>
</dbReference>
<dbReference type="PANTHER" id="PTHR12603">
    <property type="entry name" value="CCR4-NOT TRANSCRIPTION COMPLEX RELATED"/>
    <property type="match status" value="1"/>
</dbReference>
<feature type="compositionally biased region" description="Polar residues" evidence="1">
    <location>
        <begin position="248"/>
        <end position="281"/>
    </location>
</feature>
<reference evidence="2" key="2">
    <citation type="journal article" date="2024" name="Plant">
        <title>Genomic evolution and insights into agronomic trait innovations of Sesamum species.</title>
        <authorList>
            <person name="Miao H."/>
            <person name="Wang L."/>
            <person name="Qu L."/>
            <person name="Liu H."/>
            <person name="Sun Y."/>
            <person name="Le M."/>
            <person name="Wang Q."/>
            <person name="Wei S."/>
            <person name="Zheng Y."/>
            <person name="Lin W."/>
            <person name="Duan Y."/>
            <person name="Cao H."/>
            <person name="Xiong S."/>
            <person name="Wang X."/>
            <person name="Wei L."/>
            <person name="Li C."/>
            <person name="Ma Q."/>
            <person name="Ju M."/>
            <person name="Zhao R."/>
            <person name="Li G."/>
            <person name="Mu C."/>
            <person name="Tian Q."/>
            <person name="Mei H."/>
            <person name="Zhang T."/>
            <person name="Gao T."/>
            <person name="Zhang H."/>
        </authorList>
    </citation>
    <scope>NUCLEOTIDE SEQUENCE</scope>
    <source>
        <strain evidence="2">KEN8</strain>
    </source>
</reference>
<comment type="caution">
    <text evidence="2">The sequence shown here is derived from an EMBL/GenBank/DDBJ whole genome shotgun (WGS) entry which is preliminary data.</text>
</comment>